<gene>
    <name evidence="2" type="ORF">URODEC1_LOCUS70872</name>
</gene>
<feature type="transmembrane region" description="Helical" evidence="1">
    <location>
        <begin position="72"/>
        <end position="92"/>
    </location>
</feature>
<feature type="transmembrane region" description="Helical" evidence="1">
    <location>
        <begin position="104"/>
        <end position="124"/>
    </location>
</feature>
<proteinExistence type="predicted"/>
<reference evidence="3" key="1">
    <citation type="submission" date="2024-06" db="EMBL/GenBank/DDBJ databases">
        <authorList>
            <person name="Ryan C."/>
        </authorList>
    </citation>
    <scope>NUCLEOTIDE SEQUENCE [LARGE SCALE GENOMIC DNA]</scope>
</reference>
<feature type="transmembrane region" description="Helical" evidence="1">
    <location>
        <begin position="6"/>
        <end position="28"/>
    </location>
</feature>
<feature type="transmembrane region" description="Helical" evidence="1">
    <location>
        <begin position="213"/>
        <end position="230"/>
    </location>
</feature>
<keyword evidence="1" id="KW-0812">Transmembrane</keyword>
<feature type="transmembrane region" description="Helical" evidence="1">
    <location>
        <begin position="40"/>
        <end position="60"/>
    </location>
</feature>
<sequence length="265" mass="30218">MASEEGLKFLLPWFAFMYYMTPALSFLVTKNWKKVFNDCFGPEVLVSDTVTTIITLWYHIFGVKDAENPASIILHSLGLGLNIMSICMYAMYHSMSGGMEKAIYWYRGVLVAFPVVAFLTFLWVQLGVTINSENDWMATMGYTFAICAEIFEILWPAALRIWKKEIVNDEKMVFWLKVGSTTLSVVISSSDLWRLSTEDVLSKPIEKRFKVLSIINIIGGVMQLVIRLIGPEKFADPVKGSINLCCAFCAQRCTQLRNKFHNWID</sequence>
<evidence type="ECO:0000256" key="1">
    <source>
        <dbReference type="SAM" id="Phobius"/>
    </source>
</evidence>
<feature type="transmembrane region" description="Helical" evidence="1">
    <location>
        <begin position="136"/>
        <end position="162"/>
    </location>
</feature>
<organism evidence="2 3">
    <name type="scientific">Urochloa decumbens</name>
    <dbReference type="NCBI Taxonomy" id="240449"/>
    <lineage>
        <taxon>Eukaryota</taxon>
        <taxon>Viridiplantae</taxon>
        <taxon>Streptophyta</taxon>
        <taxon>Embryophyta</taxon>
        <taxon>Tracheophyta</taxon>
        <taxon>Spermatophyta</taxon>
        <taxon>Magnoliopsida</taxon>
        <taxon>Liliopsida</taxon>
        <taxon>Poales</taxon>
        <taxon>Poaceae</taxon>
        <taxon>PACMAD clade</taxon>
        <taxon>Panicoideae</taxon>
        <taxon>Panicodae</taxon>
        <taxon>Paniceae</taxon>
        <taxon>Melinidinae</taxon>
        <taxon>Urochloa</taxon>
    </lineage>
</organism>
<protein>
    <submittedName>
        <fullName evidence="2">Uncharacterized protein</fullName>
    </submittedName>
</protein>
<reference evidence="2 3" key="2">
    <citation type="submission" date="2024-10" db="EMBL/GenBank/DDBJ databases">
        <authorList>
            <person name="Ryan C."/>
        </authorList>
    </citation>
    <scope>NUCLEOTIDE SEQUENCE [LARGE SCALE GENOMIC DNA]</scope>
</reference>
<accession>A0ABC9C1Q2</accession>
<name>A0ABC9C1Q2_9POAL</name>
<dbReference type="EMBL" id="OZ075138">
    <property type="protein sequence ID" value="CAL5012461.1"/>
    <property type="molecule type" value="Genomic_DNA"/>
</dbReference>
<evidence type="ECO:0000313" key="3">
    <source>
        <dbReference type="Proteomes" id="UP001497457"/>
    </source>
</evidence>
<keyword evidence="1" id="KW-1133">Transmembrane helix</keyword>
<dbReference type="Proteomes" id="UP001497457">
    <property type="component" value="Chromosome 28b"/>
</dbReference>
<keyword evidence="1" id="KW-0472">Membrane</keyword>
<keyword evidence="3" id="KW-1185">Reference proteome</keyword>
<evidence type="ECO:0000313" key="2">
    <source>
        <dbReference type="EMBL" id="CAL5012461.1"/>
    </source>
</evidence>
<dbReference type="AlphaFoldDB" id="A0ABC9C1Q2"/>